<protein>
    <submittedName>
        <fullName evidence="4">Ankyrin repeat domain-containing protein</fullName>
    </submittedName>
</protein>
<name>A0A3B7MP04_9BACT</name>
<evidence type="ECO:0000256" key="2">
    <source>
        <dbReference type="ARBA" id="ARBA00023043"/>
    </source>
</evidence>
<feature type="repeat" description="ANK" evidence="3">
    <location>
        <begin position="307"/>
        <end position="339"/>
    </location>
</feature>
<proteinExistence type="predicted"/>
<gene>
    <name evidence="4" type="ORF">D3H65_04565</name>
</gene>
<accession>A0A3B7MP04</accession>
<keyword evidence="1" id="KW-0677">Repeat</keyword>
<dbReference type="AlphaFoldDB" id="A0A3B7MP04"/>
<keyword evidence="2 3" id="KW-0040">ANK repeat</keyword>
<dbReference type="PROSITE" id="PS50088">
    <property type="entry name" value="ANK_REPEAT"/>
    <property type="match status" value="1"/>
</dbReference>
<dbReference type="SUPFAM" id="SSF48403">
    <property type="entry name" value="Ankyrin repeat"/>
    <property type="match status" value="1"/>
</dbReference>
<dbReference type="EMBL" id="CP032157">
    <property type="protein sequence ID" value="AXY73295.1"/>
    <property type="molecule type" value="Genomic_DNA"/>
</dbReference>
<dbReference type="PANTHER" id="PTHR24198:SF165">
    <property type="entry name" value="ANKYRIN REPEAT-CONTAINING PROTEIN-RELATED"/>
    <property type="match status" value="1"/>
</dbReference>
<organism evidence="4 5">
    <name type="scientific">Paraflavitalea soli</name>
    <dbReference type="NCBI Taxonomy" id="2315862"/>
    <lineage>
        <taxon>Bacteria</taxon>
        <taxon>Pseudomonadati</taxon>
        <taxon>Bacteroidota</taxon>
        <taxon>Chitinophagia</taxon>
        <taxon>Chitinophagales</taxon>
        <taxon>Chitinophagaceae</taxon>
        <taxon>Paraflavitalea</taxon>
    </lineage>
</organism>
<dbReference type="Proteomes" id="UP000263900">
    <property type="component" value="Chromosome"/>
</dbReference>
<dbReference type="Gene3D" id="1.25.40.20">
    <property type="entry name" value="Ankyrin repeat-containing domain"/>
    <property type="match status" value="2"/>
</dbReference>
<evidence type="ECO:0000313" key="5">
    <source>
        <dbReference type="Proteomes" id="UP000263900"/>
    </source>
</evidence>
<dbReference type="SMART" id="SM00248">
    <property type="entry name" value="ANK"/>
    <property type="match status" value="5"/>
</dbReference>
<evidence type="ECO:0000313" key="4">
    <source>
        <dbReference type="EMBL" id="AXY73295.1"/>
    </source>
</evidence>
<dbReference type="PROSITE" id="PS50297">
    <property type="entry name" value="ANK_REP_REGION"/>
    <property type="match status" value="1"/>
</dbReference>
<dbReference type="KEGG" id="pseg:D3H65_04565"/>
<dbReference type="Pfam" id="PF12796">
    <property type="entry name" value="Ank_2"/>
    <property type="match status" value="1"/>
</dbReference>
<dbReference type="RefSeq" id="WP_119049133.1">
    <property type="nucleotide sequence ID" value="NZ_CP032157.1"/>
</dbReference>
<reference evidence="4 5" key="1">
    <citation type="submission" date="2018-09" db="EMBL/GenBank/DDBJ databases">
        <title>Genome sequencing of strain 6GH32-13.</title>
        <authorList>
            <person name="Weon H.-Y."/>
            <person name="Heo J."/>
            <person name="Kwon S.-W."/>
        </authorList>
    </citation>
    <scope>NUCLEOTIDE SEQUENCE [LARGE SCALE GENOMIC DNA]</scope>
    <source>
        <strain evidence="4 5">5GH32-13</strain>
    </source>
</reference>
<evidence type="ECO:0000256" key="3">
    <source>
        <dbReference type="PROSITE-ProRule" id="PRU00023"/>
    </source>
</evidence>
<dbReference type="OrthoDB" id="928522at2"/>
<keyword evidence="5" id="KW-1185">Reference proteome</keyword>
<dbReference type="InterPro" id="IPR002110">
    <property type="entry name" value="Ankyrin_rpt"/>
</dbReference>
<dbReference type="PANTHER" id="PTHR24198">
    <property type="entry name" value="ANKYRIN REPEAT AND PROTEIN KINASE DOMAIN-CONTAINING PROTEIN"/>
    <property type="match status" value="1"/>
</dbReference>
<dbReference type="InterPro" id="IPR036770">
    <property type="entry name" value="Ankyrin_rpt-contain_sf"/>
</dbReference>
<sequence>MKFGPLPLQAGLEQYQQQADELYEACTAGDKNALRFIKNNYFWRLTDDEFRNRVITKEDTMAAITNLYAFDSWSDLADWVTDVTQPGSPTARFEAAVEAIVAGDIPALQTLLQETPSLISARSMRSHHSTLLHYTGTNGVEGYRQKYPANAIEVLKFLVAAGAEVEAKADMYGGGSTTLGLVATSIHPAKAGIMATMLQLLLDAGAVIDQPSAAGNGQYAINGCLHNGRPEAADFLMRHGALLDLEGAAGTGRLDVVKQFFEANGSLKASATQKQMELGFVWACEYGHTAVVDFLISQGLDPNVEVDGMYGLHWALVGGHINIIKLLLSHHVSLEARNSYGGNAIGCAVWALCNSDGVYRWPEGEVDYWEMLETLLEADAPIEEGMLGWLAQESDIPPLTKERLDSLFRRYGAST</sequence>
<evidence type="ECO:0000256" key="1">
    <source>
        <dbReference type="ARBA" id="ARBA00022737"/>
    </source>
</evidence>